<name>A0A4Q7WQE1_9ACTN</name>
<protein>
    <submittedName>
        <fullName evidence="1">Uncharacterized protein</fullName>
    </submittedName>
</protein>
<evidence type="ECO:0000313" key="2">
    <source>
        <dbReference type="Proteomes" id="UP000292027"/>
    </source>
</evidence>
<proteinExistence type="predicted"/>
<dbReference type="AlphaFoldDB" id="A0A4Q7WQE1"/>
<evidence type="ECO:0000313" key="1">
    <source>
        <dbReference type="EMBL" id="RZU12451.1"/>
    </source>
</evidence>
<dbReference type="Proteomes" id="UP000292027">
    <property type="component" value="Unassembled WGS sequence"/>
</dbReference>
<accession>A0A4Q7WQE1</accession>
<dbReference type="RefSeq" id="WP_130447041.1">
    <property type="nucleotide sequence ID" value="NZ_SHKR01000014.1"/>
</dbReference>
<reference evidence="1 2" key="1">
    <citation type="journal article" date="2015" name="Stand. Genomic Sci.">
        <title>Genomic Encyclopedia of Bacterial and Archaeal Type Strains, Phase III: the genomes of soil and plant-associated and newly described type strains.</title>
        <authorList>
            <person name="Whitman W.B."/>
            <person name="Woyke T."/>
            <person name="Klenk H.P."/>
            <person name="Zhou Y."/>
            <person name="Lilburn T.G."/>
            <person name="Beck B.J."/>
            <person name="De Vos P."/>
            <person name="Vandamme P."/>
            <person name="Eisen J.A."/>
            <person name="Garrity G."/>
            <person name="Hugenholtz P."/>
            <person name="Kyrpides N.C."/>
        </authorList>
    </citation>
    <scope>NUCLEOTIDE SEQUENCE [LARGE SCALE GENOMIC DNA]</scope>
    <source>
        <strain evidence="1 2">VKM Ac-2540</strain>
    </source>
</reference>
<comment type="caution">
    <text evidence="1">The sequence shown here is derived from an EMBL/GenBank/DDBJ whole genome shotgun (WGS) entry which is preliminary data.</text>
</comment>
<dbReference type="EMBL" id="SHKR01000014">
    <property type="protein sequence ID" value="RZU12451.1"/>
    <property type="molecule type" value="Genomic_DNA"/>
</dbReference>
<keyword evidence="2" id="KW-1185">Reference proteome</keyword>
<dbReference type="OrthoDB" id="3387635at2"/>
<sequence>MAIFTLTDAFISVNSVTLSDHGNKVTVEDNRDAIDITAFGATSKAVTKGLGDAKITITFFQDFASGKVHATLQPLIGSSTPVPIEVRATSGARSATNPAALMQGLLMTYNMLDGGVGEASQITAEFDNGAQVGLTYPTS</sequence>
<gene>
    <name evidence="1" type="ORF">EV645_5721</name>
</gene>
<organism evidence="1 2">
    <name type="scientific">Kribbella rubisoli</name>
    <dbReference type="NCBI Taxonomy" id="3075929"/>
    <lineage>
        <taxon>Bacteria</taxon>
        <taxon>Bacillati</taxon>
        <taxon>Actinomycetota</taxon>
        <taxon>Actinomycetes</taxon>
        <taxon>Propionibacteriales</taxon>
        <taxon>Kribbellaceae</taxon>
        <taxon>Kribbella</taxon>
    </lineage>
</organism>